<dbReference type="Gene3D" id="3.40.50.300">
    <property type="entry name" value="P-loop containing nucleotide triphosphate hydrolases"/>
    <property type="match status" value="1"/>
</dbReference>
<dbReference type="FunCoup" id="A0A6I8TMU8">
    <property type="interactions" value="327"/>
</dbReference>
<reference evidence="4 5" key="1">
    <citation type="submission" date="2017-06" db="EMBL/GenBank/DDBJ databases">
        <title>Aedes aegypti genome working group (AGWG) sequencing and assembly.</title>
        <authorList>
            <consortium name="Aedes aegypti Genome Working Group (AGWG)"/>
            <person name="Matthews B.J."/>
        </authorList>
    </citation>
    <scope>NUCLEOTIDE SEQUENCE [LARGE SCALE GENOMIC DNA]</scope>
    <source>
        <strain evidence="4 5">LVP_AGWG</strain>
    </source>
</reference>
<comment type="pathway">
    <text evidence="1">tRNA modification; 5-methoxycarbonylmethyl-2-thiouridine-tRNA biosynthesis.</text>
</comment>
<gene>
    <name evidence="4" type="primary">5576569</name>
</gene>
<evidence type="ECO:0000313" key="5">
    <source>
        <dbReference type="Proteomes" id="UP000008820"/>
    </source>
</evidence>
<dbReference type="EnsemblMetazoa" id="AAEL012624-RB">
    <property type="protein sequence ID" value="AAEL012624-PB"/>
    <property type="gene ID" value="AAEL012624"/>
</dbReference>
<reference evidence="4" key="2">
    <citation type="submission" date="2020-05" db="UniProtKB">
        <authorList>
            <consortium name="EnsemblMetazoa"/>
        </authorList>
    </citation>
    <scope>IDENTIFICATION</scope>
    <source>
        <strain evidence="4">LVP_AGWG</strain>
    </source>
</reference>
<dbReference type="PANTHER" id="PTHR16184:SF6">
    <property type="entry name" value="ELONGATOR COMPLEX PROTEIN 6"/>
    <property type="match status" value="1"/>
</dbReference>
<dbReference type="PROSITE" id="PS51257">
    <property type="entry name" value="PROKAR_LIPOPROTEIN"/>
    <property type="match status" value="1"/>
</dbReference>
<dbReference type="InParanoid" id="A0A6I8TMU8"/>
<dbReference type="Pfam" id="PF09807">
    <property type="entry name" value="ELP6"/>
    <property type="match status" value="1"/>
</dbReference>
<dbReference type="PANTHER" id="PTHR16184">
    <property type="entry name" value="ELONGATOR COMPLEX PROTEIN 6"/>
    <property type="match status" value="1"/>
</dbReference>
<dbReference type="UniPathway" id="UPA00988"/>
<keyword evidence="5" id="KW-1185">Reference proteome</keyword>
<dbReference type="InterPro" id="IPR027417">
    <property type="entry name" value="P-loop_NTPase"/>
</dbReference>
<dbReference type="GO" id="GO:0002098">
    <property type="term" value="P:tRNA wobble uridine modification"/>
    <property type="evidence" value="ECO:0007669"/>
    <property type="project" value="InterPro"/>
</dbReference>
<dbReference type="AlphaFoldDB" id="A0A6I8TMU8"/>
<name>A0A6I8TMU8_AEDAE</name>
<sequence>MYKRYLTSQLYTMAQPVLAACGLQNEHLPRLTLLKQDSGVDGSFLIAAILGHRLKASKDHHVLLIATHHTYHHYSSACMKVGFNLGPARDSGQLQILDVAAELFHNYPNCFPSLDDIAHRVGTFLKTHPGRTILVDDLTYFLNFDHSEAQLIDFVEQFAATEDRHHSLVIKLNTADLWATLCANLDDMAQVEIGLQRLASGQFREVDGRLVVSRYPAEEDGEQDLIKVKKVDKSVLYKVNERNIKVFVPGEVGIKNL</sequence>
<evidence type="ECO:0000313" key="4">
    <source>
        <dbReference type="EnsemblMetazoa" id="AAEL012624-PB"/>
    </source>
</evidence>
<dbReference type="OrthoDB" id="9995306at2759"/>
<evidence type="ECO:0000256" key="1">
    <source>
        <dbReference type="ARBA" id="ARBA00005043"/>
    </source>
</evidence>
<organism evidence="4 5">
    <name type="scientific">Aedes aegypti</name>
    <name type="common">Yellowfever mosquito</name>
    <name type="synonym">Culex aegypti</name>
    <dbReference type="NCBI Taxonomy" id="7159"/>
    <lineage>
        <taxon>Eukaryota</taxon>
        <taxon>Metazoa</taxon>
        <taxon>Ecdysozoa</taxon>
        <taxon>Arthropoda</taxon>
        <taxon>Hexapoda</taxon>
        <taxon>Insecta</taxon>
        <taxon>Pterygota</taxon>
        <taxon>Neoptera</taxon>
        <taxon>Endopterygota</taxon>
        <taxon>Diptera</taxon>
        <taxon>Nematocera</taxon>
        <taxon>Culicoidea</taxon>
        <taxon>Culicidae</taxon>
        <taxon>Culicinae</taxon>
        <taxon>Aedini</taxon>
        <taxon>Aedes</taxon>
        <taxon>Stegomyia</taxon>
    </lineage>
</organism>
<evidence type="ECO:0000256" key="2">
    <source>
        <dbReference type="ARBA" id="ARBA00008837"/>
    </source>
</evidence>
<protein>
    <recommendedName>
        <fullName evidence="3">Elongator complex protein 6</fullName>
    </recommendedName>
</protein>
<comment type="similarity">
    <text evidence="2">Belongs to the ELP6 family.</text>
</comment>
<accession>A0A6I8TMU8</accession>
<dbReference type="GO" id="GO:0033588">
    <property type="term" value="C:elongator holoenzyme complex"/>
    <property type="evidence" value="ECO:0007669"/>
    <property type="project" value="InterPro"/>
</dbReference>
<evidence type="ECO:0000256" key="3">
    <source>
        <dbReference type="ARBA" id="ARBA00020263"/>
    </source>
</evidence>
<dbReference type="Proteomes" id="UP000008820">
    <property type="component" value="Chromosome 1"/>
</dbReference>
<proteinExistence type="inferred from homology"/>
<dbReference type="InterPro" id="IPR018627">
    <property type="entry name" value="ELP6"/>
</dbReference>